<evidence type="ECO:0000313" key="2">
    <source>
        <dbReference type="Proteomes" id="UP001162480"/>
    </source>
</evidence>
<keyword evidence="2" id="KW-1185">Reference proteome</keyword>
<name>A0AA36FAX1_OCTVU</name>
<proteinExistence type="predicted"/>
<organism evidence="1 2">
    <name type="scientific">Octopus vulgaris</name>
    <name type="common">Common octopus</name>
    <dbReference type="NCBI Taxonomy" id="6645"/>
    <lineage>
        <taxon>Eukaryota</taxon>
        <taxon>Metazoa</taxon>
        <taxon>Spiralia</taxon>
        <taxon>Lophotrochozoa</taxon>
        <taxon>Mollusca</taxon>
        <taxon>Cephalopoda</taxon>
        <taxon>Coleoidea</taxon>
        <taxon>Octopodiformes</taxon>
        <taxon>Octopoda</taxon>
        <taxon>Incirrata</taxon>
        <taxon>Octopodidae</taxon>
        <taxon>Octopus</taxon>
    </lineage>
</organism>
<dbReference type="EMBL" id="OX597825">
    <property type="protein sequence ID" value="CAI9730867.1"/>
    <property type="molecule type" value="Genomic_DNA"/>
</dbReference>
<accession>A0AA36FAX1</accession>
<sequence>MQNTKTFKTLSRTVISAGNTIVAVGIKPDVMFIDVMAIANLVIEEMISQLDVLPTDTNLNKKLDQNLRSRIKHLVH</sequence>
<gene>
    <name evidence="1" type="ORF">OCTVUL_1B010446</name>
</gene>
<reference evidence="1" key="1">
    <citation type="submission" date="2023-08" db="EMBL/GenBank/DDBJ databases">
        <authorList>
            <person name="Alioto T."/>
            <person name="Alioto T."/>
            <person name="Gomez Garrido J."/>
        </authorList>
    </citation>
    <scope>NUCLEOTIDE SEQUENCE</scope>
</reference>
<dbReference type="AlphaFoldDB" id="A0AA36FAX1"/>
<protein>
    <submittedName>
        <fullName evidence="1">Uncharacterized protein</fullName>
    </submittedName>
</protein>
<dbReference type="Proteomes" id="UP001162480">
    <property type="component" value="Chromosome 12"/>
</dbReference>
<evidence type="ECO:0000313" key="1">
    <source>
        <dbReference type="EMBL" id="CAI9730867.1"/>
    </source>
</evidence>